<comment type="caution">
    <text evidence="2">The sequence shown here is derived from an EMBL/GenBank/DDBJ whole genome shotgun (WGS) entry which is preliminary data.</text>
</comment>
<proteinExistence type="predicted"/>
<accession>A0ABV4QM10</accession>
<evidence type="ECO:0000256" key="1">
    <source>
        <dbReference type="SAM" id="MobiDB-lite"/>
    </source>
</evidence>
<keyword evidence="3" id="KW-1185">Reference proteome</keyword>
<reference evidence="2 3" key="1">
    <citation type="submission" date="2023-11" db="EMBL/GenBank/DDBJ databases">
        <title>Actinomadura monticuli sp. nov., isolated from volcanic ash.</title>
        <authorList>
            <person name="Lee S.D."/>
            <person name="Yang H."/>
            <person name="Kim I.S."/>
        </authorList>
    </citation>
    <scope>NUCLEOTIDE SEQUENCE [LARGE SCALE GENOMIC DNA]</scope>
    <source>
        <strain evidence="2 3">DLS-62</strain>
    </source>
</reference>
<evidence type="ECO:0000313" key="2">
    <source>
        <dbReference type="EMBL" id="MFA1544217.1"/>
    </source>
</evidence>
<feature type="compositionally biased region" description="Polar residues" evidence="1">
    <location>
        <begin position="1"/>
        <end position="16"/>
    </location>
</feature>
<feature type="region of interest" description="Disordered" evidence="1">
    <location>
        <begin position="1"/>
        <end position="26"/>
    </location>
</feature>
<dbReference type="RefSeq" id="WP_371954741.1">
    <property type="nucleotide sequence ID" value="NZ_JAXCEI010000026.1"/>
</dbReference>
<name>A0ABV4QM10_9ACTN</name>
<dbReference type="EMBL" id="JAXCEI010000026">
    <property type="protein sequence ID" value="MFA1544217.1"/>
    <property type="molecule type" value="Genomic_DNA"/>
</dbReference>
<sequence>MPTSNRRGPSGRSSWPASPGTIDPGPAAEVLTTELVSACFDHPIAIGRNRGRWAATAGHG</sequence>
<protein>
    <submittedName>
        <fullName evidence="2">Uncharacterized protein</fullName>
    </submittedName>
</protein>
<dbReference type="Proteomes" id="UP001569963">
    <property type="component" value="Unassembled WGS sequence"/>
</dbReference>
<gene>
    <name evidence="2" type="ORF">SM611_35240</name>
</gene>
<evidence type="ECO:0000313" key="3">
    <source>
        <dbReference type="Proteomes" id="UP001569963"/>
    </source>
</evidence>
<organism evidence="2 3">
    <name type="scientific">Actinomadura monticuli</name>
    <dbReference type="NCBI Taxonomy" id="3097367"/>
    <lineage>
        <taxon>Bacteria</taxon>
        <taxon>Bacillati</taxon>
        <taxon>Actinomycetota</taxon>
        <taxon>Actinomycetes</taxon>
        <taxon>Streptosporangiales</taxon>
        <taxon>Thermomonosporaceae</taxon>
        <taxon>Actinomadura</taxon>
    </lineage>
</organism>